<gene>
    <name evidence="2" type="ORF">K1Y72_14255</name>
</gene>
<keyword evidence="3" id="KW-1185">Reference proteome</keyword>
<evidence type="ECO:0000313" key="2">
    <source>
        <dbReference type="EMBL" id="MBW8483545.1"/>
    </source>
</evidence>
<proteinExistence type="predicted"/>
<accession>A0ABS7FT12</accession>
<sequence length="224" mass="21901">MTTGPHDELGEVLRRALNAEADQVSPSPGGLERIRGRIDDRRRARWPGWEWFTATWGRPVLAVGAAVVIAGIGVSAPQTLDIIQAGGSGSPDHGRQSGPVQGGPPSQGVPAGTQSAPGHGPDAGASRPTAAPSPTSSSGGTACPSPTAKGPSSPSSATAANAHGKSGSCPTPTAAPTSAPPATTPPPQSSTSPTPAPTTDQPTATETPSDSAAANNPADAGVSP</sequence>
<protein>
    <recommendedName>
        <fullName evidence="4">DUF3040 domain-containing protein</fullName>
    </recommendedName>
</protein>
<evidence type="ECO:0008006" key="4">
    <source>
        <dbReference type="Google" id="ProtNLM"/>
    </source>
</evidence>
<feature type="compositionally biased region" description="Low complexity" evidence="1">
    <location>
        <begin position="189"/>
        <end position="224"/>
    </location>
</feature>
<name>A0ABS7FT12_9ACTN</name>
<dbReference type="Proteomes" id="UP000774570">
    <property type="component" value="Unassembled WGS sequence"/>
</dbReference>
<feature type="compositionally biased region" description="Pro residues" evidence="1">
    <location>
        <begin position="178"/>
        <end position="188"/>
    </location>
</feature>
<feature type="compositionally biased region" description="Low complexity" evidence="1">
    <location>
        <begin position="96"/>
        <end position="110"/>
    </location>
</feature>
<organism evidence="2 3">
    <name type="scientific">Actinomadura parmotrematis</name>
    <dbReference type="NCBI Taxonomy" id="2864039"/>
    <lineage>
        <taxon>Bacteria</taxon>
        <taxon>Bacillati</taxon>
        <taxon>Actinomycetota</taxon>
        <taxon>Actinomycetes</taxon>
        <taxon>Streptosporangiales</taxon>
        <taxon>Thermomonosporaceae</taxon>
        <taxon>Actinomadura</taxon>
    </lineage>
</organism>
<reference evidence="2 3" key="1">
    <citation type="submission" date="2021-07" db="EMBL/GenBank/DDBJ databases">
        <title>Actinomadura sp. PM05-2 isolated from lichen.</title>
        <authorList>
            <person name="Somphong A."/>
            <person name="Phongsopitanun W."/>
            <person name="Tanasupawat S."/>
            <person name="Peongsungnone V."/>
        </authorList>
    </citation>
    <scope>NUCLEOTIDE SEQUENCE [LARGE SCALE GENOMIC DNA]</scope>
    <source>
        <strain evidence="2 3">PM05-2</strain>
    </source>
</reference>
<dbReference type="EMBL" id="JAIBOA010000008">
    <property type="protein sequence ID" value="MBW8483545.1"/>
    <property type="molecule type" value="Genomic_DNA"/>
</dbReference>
<evidence type="ECO:0000313" key="3">
    <source>
        <dbReference type="Proteomes" id="UP000774570"/>
    </source>
</evidence>
<feature type="region of interest" description="Disordered" evidence="1">
    <location>
        <begin position="83"/>
        <end position="224"/>
    </location>
</feature>
<dbReference type="RefSeq" id="WP_220166776.1">
    <property type="nucleotide sequence ID" value="NZ_JAIBOA010000008.1"/>
</dbReference>
<comment type="caution">
    <text evidence="2">The sequence shown here is derived from an EMBL/GenBank/DDBJ whole genome shotgun (WGS) entry which is preliminary data.</text>
</comment>
<evidence type="ECO:0000256" key="1">
    <source>
        <dbReference type="SAM" id="MobiDB-lite"/>
    </source>
</evidence>
<feature type="compositionally biased region" description="Low complexity" evidence="1">
    <location>
        <begin position="123"/>
        <end position="162"/>
    </location>
</feature>